<dbReference type="Proteomes" id="UP000484255">
    <property type="component" value="Unassembled WGS sequence"/>
</dbReference>
<dbReference type="RefSeq" id="WP_163455552.1">
    <property type="nucleotide sequence ID" value="NZ_JAAGOH010000001.1"/>
</dbReference>
<organism evidence="1 2">
    <name type="scientific">Ideonella livida</name>
    <dbReference type="NCBI Taxonomy" id="2707176"/>
    <lineage>
        <taxon>Bacteria</taxon>
        <taxon>Pseudomonadati</taxon>
        <taxon>Pseudomonadota</taxon>
        <taxon>Betaproteobacteria</taxon>
        <taxon>Burkholderiales</taxon>
        <taxon>Sphaerotilaceae</taxon>
        <taxon>Ideonella</taxon>
    </lineage>
</organism>
<dbReference type="AlphaFoldDB" id="A0A7C9TGI6"/>
<comment type="caution">
    <text evidence="1">The sequence shown here is derived from an EMBL/GenBank/DDBJ whole genome shotgun (WGS) entry which is preliminary data.</text>
</comment>
<evidence type="ECO:0000313" key="1">
    <source>
        <dbReference type="EMBL" id="NDY89698.1"/>
    </source>
</evidence>
<sequence>MSEHSVGLIEAPQIAATRALFDSVEPGEFATMAAPEVAASLGEKLARTGLDGLPKVVANYLGHVPSVMHGHALDAVSQGIAAYAAAHGRRPEGDTVAGILSSVAGMADKYSIEARQAGRHIFAMDSVNASGSGQSNNWGLHPGAVMTAVLQMAATEIPFAGRIAADSGFATFRTGVLRNVAASNFGDYAAGDSLDGVMGAGEYIDSERVVTLTVNGGMAAAVTGVVKTRAGGSTELPLLAGASEIRVNGMVIGAEANAGVYGSSVNRSSGAGAYALAGSVQIAGTTYTLSDSTITPSTGAYSVKFSAELPAGTVVELVVYANYEANPDLAPVIGAEVDLHEYAVTASRAKTRATLDAFQQASAELGVDLFSAANWTVRAKYMLERYARVVKQLVLAGRALPGEWDMDWAAQKDQKNIAQVMVDLFPVLAKVSTSMAVATQDHGGDTLLVTGLFAQYLDSLPNEVFERSGLVKGKDVVRVGRLKQVNLDVYYVPAEFGWLPNNDAAGTTTALMVGRGTTTAKCPIIVADPIAPMLTPLADGQGGQMQNFFYVKGGAKLNRSTLFRQGAATITITGLAG</sequence>
<proteinExistence type="predicted"/>
<keyword evidence="2" id="KW-1185">Reference proteome</keyword>
<evidence type="ECO:0000313" key="2">
    <source>
        <dbReference type="Proteomes" id="UP000484255"/>
    </source>
</evidence>
<gene>
    <name evidence="1" type="ORF">G3A44_00660</name>
</gene>
<accession>A0A7C9TGI6</accession>
<dbReference type="EMBL" id="JAAGOH010000001">
    <property type="protein sequence ID" value="NDY89698.1"/>
    <property type="molecule type" value="Genomic_DNA"/>
</dbReference>
<protein>
    <submittedName>
        <fullName evidence="1">Uncharacterized protein</fullName>
    </submittedName>
</protein>
<name>A0A7C9TGI6_9BURK</name>
<reference evidence="1 2" key="1">
    <citation type="submission" date="2020-02" db="EMBL/GenBank/DDBJ databases">
        <title>Ideonella bacterium strain TBM-1.</title>
        <authorList>
            <person name="Chen W.-M."/>
        </authorList>
    </citation>
    <scope>NUCLEOTIDE SEQUENCE [LARGE SCALE GENOMIC DNA]</scope>
    <source>
        <strain evidence="1 2">TBM-1</strain>
    </source>
</reference>